<dbReference type="AlphaFoldDB" id="A0A9N9RYT6"/>
<dbReference type="Gene3D" id="3.40.50.300">
    <property type="entry name" value="P-loop containing nucleotide triphosphate hydrolases"/>
    <property type="match status" value="1"/>
</dbReference>
<keyword evidence="3" id="KW-1185">Reference proteome</keyword>
<gene>
    <name evidence="2" type="ORF">CHIRRI_LOCUS8793</name>
</gene>
<name>A0A9N9RYT6_9DIPT</name>
<dbReference type="PANTHER" id="PTHR46350:SF2">
    <property type="entry name" value="RAS LIKE FAMILY 10 MEMBER B"/>
    <property type="match status" value="1"/>
</dbReference>
<dbReference type="EMBL" id="OU895878">
    <property type="protein sequence ID" value="CAG9805927.1"/>
    <property type="molecule type" value="Genomic_DNA"/>
</dbReference>
<dbReference type="GO" id="GO:0005525">
    <property type="term" value="F:GTP binding"/>
    <property type="evidence" value="ECO:0007669"/>
    <property type="project" value="InterPro"/>
</dbReference>
<evidence type="ECO:0000313" key="3">
    <source>
        <dbReference type="Proteomes" id="UP001153620"/>
    </source>
</evidence>
<organism evidence="2 3">
    <name type="scientific">Chironomus riparius</name>
    <dbReference type="NCBI Taxonomy" id="315576"/>
    <lineage>
        <taxon>Eukaryota</taxon>
        <taxon>Metazoa</taxon>
        <taxon>Ecdysozoa</taxon>
        <taxon>Arthropoda</taxon>
        <taxon>Hexapoda</taxon>
        <taxon>Insecta</taxon>
        <taxon>Pterygota</taxon>
        <taxon>Neoptera</taxon>
        <taxon>Endopterygota</taxon>
        <taxon>Diptera</taxon>
        <taxon>Nematocera</taxon>
        <taxon>Chironomoidea</taxon>
        <taxon>Chironomidae</taxon>
        <taxon>Chironominae</taxon>
        <taxon>Chironomus</taxon>
    </lineage>
</organism>
<dbReference type="PROSITE" id="PS51419">
    <property type="entry name" value="RAB"/>
    <property type="match status" value="1"/>
</dbReference>
<dbReference type="GO" id="GO:0003924">
    <property type="term" value="F:GTPase activity"/>
    <property type="evidence" value="ECO:0007669"/>
    <property type="project" value="InterPro"/>
</dbReference>
<feature type="region of interest" description="Disordered" evidence="1">
    <location>
        <begin position="42"/>
        <end position="68"/>
    </location>
</feature>
<dbReference type="Pfam" id="PF00071">
    <property type="entry name" value="Ras"/>
    <property type="match status" value="1"/>
</dbReference>
<sequence>MWNGNSKTFPLSPSTENNLKVVLLKGQTRLNYQNNIKFIEHTQANKTSNGNSNNRNKSSSNKWDNQETSWKQGPLKVAFLGSSGVGKTQILQKKFPIDNLAEWNHNNNPLGLRCMHVYVLVFDMGNLDTFQYCRSIREQILSSFTHRNFSIMVVGNKIDLVVDSPNYTQELKDISALVRKHWRSDYIECSAKYNYKINDVFREVMGVSGMSGCSGAGIEFSQSSRHKSKCNIL</sequence>
<dbReference type="SMART" id="SM00173">
    <property type="entry name" value="RAS"/>
    <property type="match status" value="1"/>
</dbReference>
<protein>
    <submittedName>
        <fullName evidence="2">Uncharacterized protein</fullName>
    </submittedName>
</protein>
<feature type="compositionally biased region" description="Low complexity" evidence="1">
    <location>
        <begin position="45"/>
        <end position="62"/>
    </location>
</feature>
<dbReference type="Proteomes" id="UP001153620">
    <property type="component" value="Chromosome 2"/>
</dbReference>
<dbReference type="PANTHER" id="PTHR46350">
    <property type="entry name" value="RAS LIKE FAMILY 10 MEMBER B-RELATED"/>
    <property type="match status" value="1"/>
</dbReference>
<dbReference type="OrthoDB" id="299781at2759"/>
<proteinExistence type="predicted"/>
<reference evidence="2" key="1">
    <citation type="submission" date="2022-01" db="EMBL/GenBank/DDBJ databases">
        <authorList>
            <person name="King R."/>
        </authorList>
    </citation>
    <scope>NUCLEOTIDE SEQUENCE</scope>
</reference>
<dbReference type="InterPro" id="IPR027417">
    <property type="entry name" value="P-loop_NTPase"/>
</dbReference>
<evidence type="ECO:0000256" key="1">
    <source>
        <dbReference type="SAM" id="MobiDB-lite"/>
    </source>
</evidence>
<accession>A0A9N9RYT6</accession>
<dbReference type="InterPro" id="IPR001806">
    <property type="entry name" value="Small_GTPase"/>
</dbReference>
<evidence type="ECO:0000313" key="2">
    <source>
        <dbReference type="EMBL" id="CAG9805927.1"/>
    </source>
</evidence>
<dbReference type="SUPFAM" id="SSF52540">
    <property type="entry name" value="P-loop containing nucleoside triphosphate hydrolases"/>
    <property type="match status" value="1"/>
</dbReference>
<dbReference type="SMART" id="SM00175">
    <property type="entry name" value="RAB"/>
    <property type="match status" value="1"/>
</dbReference>
<dbReference type="SMART" id="SM00174">
    <property type="entry name" value="RHO"/>
    <property type="match status" value="1"/>
</dbReference>
<dbReference type="PROSITE" id="PS51421">
    <property type="entry name" value="RAS"/>
    <property type="match status" value="1"/>
</dbReference>
<reference evidence="2" key="2">
    <citation type="submission" date="2022-10" db="EMBL/GenBank/DDBJ databases">
        <authorList>
            <consortium name="ENA_rothamsted_submissions"/>
            <consortium name="culmorum"/>
            <person name="King R."/>
        </authorList>
    </citation>
    <scope>NUCLEOTIDE SEQUENCE</scope>
</reference>
<dbReference type="InterPro" id="IPR052661">
    <property type="entry name" value="Ras-like_GTPase_Reg"/>
</dbReference>